<feature type="coiled-coil region" evidence="1">
    <location>
        <begin position="46"/>
        <end position="80"/>
    </location>
</feature>
<feature type="non-terminal residue" evidence="3">
    <location>
        <position position="147"/>
    </location>
</feature>
<dbReference type="Proteomes" id="UP001268610">
    <property type="component" value="Unassembled WGS sequence"/>
</dbReference>
<feature type="non-terminal residue" evidence="3">
    <location>
        <position position="1"/>
    </location>
</feature>
<dbReference type="EMBL" id="JAVLSF010000690">
    <property type="protein sequence ID" value="MDR9778318.1"/>
    <property type="molecule type" value="Genomic_DNA"/>
</dbReference>
<proteinExistence type="predicted"/>
<protein>
    <submittedName>
        <fullName evidence="3">Uncharacterized protein</fullName>
    </submittedName>
</protein>
<evidence type="ECO:0000313" key="3">
    <source>
        <dbReference type="EMBL" id="MDR9778318.1"/>
    </source>
</evidence>
<dbReference type="RefSeq" id="WP_310866406.1">
    <property type="nucleotide sequence ID" value="NZ_JAVLSF010000690.1"/>
</dbReference>
<evidence type="ECO:0000313" key="4">
    <source>
        <dbReference type="Proteomes" id="UP001268610"/>
    </source>
</evidence>
<reference evidence="3" key="1">
    <citation type="submission" date="2023-04" db="EMBL/GenBank/DDBJ databases">
        <title>Genomic characterization of faba bean (Vicia faba) microsymbionts in Mexican soils.</title>
        <authorList>
            <person name="Rivera Orduna F.N."/>
            <person name="Guevara-Luna J."/>
            <person name="Yan J."/>
            <person name="Arroyo-Herrera I."/>
            <person name="Li Y."/>
            <person name="Vasquez-Murrieta M.S."/>
            <person name="Wang E.T."/>
        </authorList>
    </citation>
    <scope>NUCLEOTIDE SEQUENCE</scope>
    <source>
        <strain evidence="3">CH26</strain>
    </source>
</reference>
<organism evidence="3 4">
    <name type="scientific">Rhizobium hidalgonense</name>
    <dbReference type="NCBI Taxonomy" id="1538159"/>
    <lineage>
        <taxon>Bacteria</taxon>
        <taxon>Pseudomonadati</taxon>
        <taxon>Pseudomonadota</taxon>
        <taxon>Alphaproteobacteria</taxon>
        <taxon>Hyphomicrobiales</taxon>
        <taxon>Rhizobiaceae</taxon>
        <taxon>Rhizobium/Agrobacterium group</taxon>
        <taxon>Rhizobium</taxon>
    </lineage>
</organism>
<keyword evidence="1" id="KW-0175">Coiled coil</keyword>
<name>A0AAJ2H659_9HYPH</name>
<comment type="caution">
    <text evidence="3">The sequence shown here is derived from an EMBL/GenBank/DDBJ whole genome shotgun (WGS) entry which is preliminary data.</text>
</comment>
<feature type="region of interest" description="Disordered" evidence="2">
    <location>
        <begin position="123"/>
        <end position="147"/>
    </location>
</feature>
<dbReference type="AlphaFoldDB" id="A0AAJ2H659"/>
<evidence type="ECO:0000256" key="1">
    <source>
        <dbReference type="SAM" id="Coils"/>
    </source>
</evidence>
<sequence>QYGYKQAQITYAIKTGKLTPIKRGVIDEELSLQALSKVKPAKAKTQSDQDRIISDLQNEIQMLREELQSTLELNNLYKDELNQSGHPVLKPKFSIKELQEKNQERLTRHPFMSQEWLKESFLPQRNPESLNKPQKVQIPAECLKSDE</sequence>
<accession>A0AAJ2H659</accession>
<evidence type="ECO:0000256" key="2">
    <source>
        <dbReference type="SAM" id="MobiDB-lite"/>
    </source>
</evidence>
<gene>
    <name evidence="3" type="ORF">RJJ65_37905</name>
</gene>